<dbReference type="Proteomes" id="UP000221394">
    <property type="component" value="Unassembled WGS sequence"/>
</dbReference>
<comment type="caution">
    <text evidence="2">The sequence shown here is derived from an EMBL/GenBank/DDBJ whole genome shotgun (WGS) entry which is preliminary data.</text>
</comment>
<dbReference type="EMBL" id="PDJH01000001">
    <property type="protein sequence ID" value="PFG37100.1"/>
    <property type="molecule type" value="Genomic_DNA"/>
</dbReference>
<gene>
    <name evidence="2" type="ORF">ATL41_1848</name>
</gene>
<name>A0A2A9EFU9_9MICO</name>
<dbReference type="CDD" id="cd07043">
    <property type="entry name" value="STAS_anti-anti-sigma_factors"/>
    <property type="match status" value="1"/>
</dbReference>
<dbReference type="AlphaFoldDB" id="A0A2A9EFU9"/>
<keyword evidence="3" id="KW-1185">Reference proteome</keyword>
<dbReference type="PROSITE" id="PS50801">
    <property type="entry name" value="STAS"/>
    <property type="match status" value="1"/>
</dbReference>
<accession>A0A2A9EFU9</accession>
<organism evidence="2 3">
    <name type="scientific">Flavimobilis soli</name>
    <dbReference type="NCBI Taxonomy" id="442709"/>
    <lineage>
        <taxon>Bacteria</taxon>
        <taxon>Bacillati</taxon>
        <taxon>Actinomycetota</taxon>
        <taxon>Actinomycetes</taxon>
        <taxon>Micrococcales</taxon>
        <taxon>Jonesiaceae</taxon>
        <taxon>Flavimobilis</taxon>
    </lineage>
</organism>
<dbReference type="SUPFAM" id="SSF52091">
    <property type="entry name" value="SpoIIaa-like"/>
    <property type="match status" value="1"/>
</dbReference>
<sequence length="199" mass="21765">MPGIGYQGTSGWLLRGMTRDPIVTDHTDRLARADNRAWLRSVPRTPALDVPAWLLTEPGRSRRTPLMIEISTSPATTTLTIAGDLDLAERDQFPEITARVVGLRRQLLVLDMCRVTFMDSTGAAFLISLADAGRRRGGATVLRGCDERDLFVLEVCGALDLFRIDADHECPPVADDADLTAARKPAVPRPRPHGRAVDA</sequence>
<evidence type="ECO:0000313" key="3">
    <source>
        <dbReference type="Proteomes" id="UP000221394"/>
    </source>
</evidence>
<dbReference type="InterPro" id="IPR036513">
    <property type="entry name" value="STAS_dom_sf"/>
</dbReference>
<dbReference type="InterPro" id="IPR002645">
    <property type="entry name" value="STAS_dom"/>
</dbReference>
<evidence type="ECO:0000313" key="2">
    <source>
        <dbReference type="EMBL" id="PFG37100.1"/>
    </source>
</evidence>
<dbReference type="Gene3D" id="3.30.750.24">
    <property type="entry name" value="STAS domain"/>
    <property type="match status" value="1"/>
</dbReference>
<protein>
    <submittedName>
        <fullName evidence="2">Anti-anti-sigma factor</fullName>
    </submittedName>
</protein>
<reference evidence="2 3" key="1">
    <citation type="submission" date="2017-10" db="EMBL/GenBank/DDBJ databases">
        <title>Sequencing the genomes of 1000 actinobacteria strains.</title>
        <authorList>
            <person name="Klenk H.-P."/>
        </authorList>
    </citation>
    <scope>NUCLEOTIDE SEQUENCE [LARGE SCALE GENOMIC DNA]</scope>
    <source>
        <strain evidence="2 3">DSM 21574</strain>
    </source>
</reference>
<proteinExistence type="predicted"/>
<evidence type="ECO:0000259" key="1">
    <source>
        <dbReference type="PROSITE" id="PS50801"/>
    </source>
</evidence>
<dbReference type="Pfam" id="PF01740">
    <property type="entry name" value="STAS"/>
    <property type="match status" value="1"/>
</dbReference>
<feature type="domain" description="STAS" evidence="1">
    <location>
        <begin position="66"/>
        <end position="157"/>
    </location>
</feature>